<dbReference type="InterPro" id="IPR000396">
    <property type="entry name" value="Pdiesterase2"/>
</dbReference>
<dbReference type="EMBL" id="FXLY01000002">
    <property type="protein sequence ID" value="SMN18039.1"/>
    <property type="molecule type" value="Genomic_DNA"/>
</dbReference>
<dbReference type="InterPro" id="IPR036866">
    <property type="entry name" value="RibonucZ/Hydroxyglut_hydro"/>
</dbReference>
<dbReference type="PIRSF" id="PIRSF000962">
    <property type="entry name" value="Cyc_nuc_PDEase"/>
    <property type="match status" value="1"/>
</dbReference>
<dbReference type="OrthoDB" id="258495at2759"/>
<dbReference type="PANTHER" id="PTHR28283:SF1">
    <property type="entry name" value="3',5'-CYCLIC-NUCLEOTIDE PHOSPHODIESTERASE 1"/>
    <property type="match status" value="1"/>
</dbReference>
<reference evidence="2 3" key="1">
    <citation type="submission" date="2017-04" db="EMBL/GenBank/DDBJ databases">
        <authorList>
            <person name="Afonso C.L."/>
            <person name="Miller P.J."/>
            <person name="Scott M.A."/>
            <person name="Spackman E."/>
            <person name="Goraichik I."/>
            <person name="Dimitrov K.M."/>
            <person name="Suarez D.L."/>
            <person name="Swayne D.E."/>
        </authorList>
    </citation>
    <scope>NUCLEOTIDE SEQUENCE [LARGE SCALE GENOMIC DNA]</scope>
</reference>
<accession>A0A1X7QXX1</accession>
<evidence type="ECO:0000256" key="1">
    <source>
        <dbReference type="PIRNR" id="PIRNR000962"/>
    </source>
</evidence>
<dbReference type="CDD" id="cd07735">
    <property type="entry name" value="class_II_PDE_MBL-fold"/>
    <property type="match status" value="1"/>
</dbReference>
<dbReference type="Pfam" id="PF02112">
    <property type="entry name" value="PDEase_II"/>
    <property type="match status" value="1"/>
</dbReference>
<dbReference type="Proteomes" id="UP000196158">
    <property type="component" value="Unassembled WGS sequence"/>
</dbReference>
<dbReference type="Gene3D" id="3.60.15.10">
    <property type="entry name" value="Ribonuclease Z/Hydroxyacylglutathione hydrolase-like"/>
    <property type="match status" value="1"/>
</dbReference>
<dbReference type="PRINTS" id="PR00388">
    <property type="entry name" value="PDIESTERASE2"/>
</dbReference>
<evidence type="ECO:0000313" key="3">
    <source>
        <dbReference type="Proteomes" id="UP000196158"/>
    </source>
</evidence>
<dbReference type="GO" id="GO:0047555">
    <property type="term" value="F:3',5'-cyclic-GMP phosphodiesterase activity"/>
    <property type="evidence" value="ECO:0007669"/>
    <property type="project" value="TreeGrafter"/>
</dbReference>
<name>A0A1X7QXX1_9SACH</name>
<dbReference type="GO" id="GO:1902660">
    <property type="term" value="P:negative regulation of glucose mediated signaling pathway"/>
    <property type="evidence" value="ECO:0007669"/>
    <property type="project" value="TreeGrafter"/>
</dbReference>
<dbReference type="GO" id="GO:0006198">
    <property type="term" value="P:cAMP catabolic process"/>
    <property type="evidence" value="ECO:0007669"/>
    <property type="project" value="UniProtKB-UniRule"/>
</dbReference>
<sequence>MTDFEISILGGTGGPFENSTQCFIIRSTHNDESVRLICVDGGVGLGSIAAMLRLDPNKRIVESLYENEEEPVEKYVDSTVLSQTTRGFSLAVTRHLEGSIVQQTMKLYQNIGEYYITHPHMDHVAGMIMNSPAIYEPLVPSRKYIKGLPFTIGPLKDFIFNDIIWPQLSNKLLGRLDLVTLSSRESHNSLSIPEWNIIPFEVYHGSKVSDLSSQVSSSVYIITNTRTNNSIVVCGDLEKDHEDPNEPRLLCQLWSYLANNIPLKNLKAIVIECSNSLSIDERRLFGHLSSNKLLDELQTLRDKYGSSSGLRDLKIIVSHVKMTYSEKDPRLTILDELRTLAHEIPGLESLIFSIAVQGYTFTV</sequence>
<keyword evidence="1" id="KW-0114">cAMP</keyword>
<dbReference type="GO" id="GO:0004115">
    <property type="term" value="F:3',5'-cyclic-AMP phosphodiesterase activity"/>
    <property type="evidence" value="ECO:0007669"/>
    <property type="project" value="UniProtKB-UniRule"/>
</dbReference>
<proteinExistence type="inferred from homology"/>
<dbReference type="SUPFAM" id="SSF56281">
    <property type="entry name" value="Metallo-hydrolase/oxidoreductase"/>
    <property type="match status" value="1"/>
</dbReference>
<comment type="similarity">
    <text evidence="1">Belongs to the cyclic nucleotide phosphodiesterase class-II family.</text>
</comment>
<dbReference type="STRING" id="1789683.A0A1X7QXX1"/>
<dbReference type="PANTHER" id="PTHR28283">
    <property type="entry name" value="3',5'-CYCLIC-NUCLEOTIDE PHOSPHODIESTERASE 1"/>
    <property type="match status" value="1"/>
</dbReference>
<keyword evidence="1" id="KW-0378">Hydrolase</keyword>
<organism evidence="2 3">
    <name type="scientific">Maudiozyma saulgeensis</name>
    <dbReference type="NCBI Taxonomy" id="1789683"/>
    <lineage>
        <taxon>Eukaryota</taxon>
        <taxon>Fungi</taxon>
        <taxon>Dikarya</taxon>
        <taxon>Ascomycota</taxon>
        <taxon>Saccharomycotina</taxon>
        <taxon>Saccharomycetes</taxon>
        <taxon>Saccharomycetales</taxon>
        <taxon>Saccharomycetaceae</taxon>
        <taxon>Maudiozyma</taxon>
    </lineage>
</organism>
<gene>
    <name evidence="2" type="ORF">KASA_0Q04455G</name>
</gene>
<dbReference type="AlphaFoldDB" id="A0A1X7QXX1"/>
<keyword evidence="3" id="KW-1185">Reference proteome</keyword>
<protein>
    <submittedName>
        <fullName evidence="2">Similar to Saccharomyces cerevisiae YGL248W PDE1 Low-affinity cyclic AMP phosphodiesterase</fullName>
    </submittedName>
</protein>
<evidence type="ECO:0000313" key="2">
    <source>
        <dbReference type="EMBL" id="SMN18039.1"/>
    </source>
</evidence>